<keyword evidence="5" id="KW-1185">Reference proteome</keyword>
<reference evidence="5" key="1">
    <citation type="submission" date="2016-05" db="EMBL/GenBank/DDBJ databases">
        <authorList>
            <person name="Naeem R."/>
        </authorList>
    </citation>
    <scope>NUCLEOTIDE SEQUENCE [LARGE SCALE GENOMIC DNA]</scope>
</reference>
<evidence type="ECO:0000256" key="1">
    <source>
        <dbReference type="SAM" id="Phobius"/>
    </source>
</evidence>
<gene>
    <name evidence="3" type="ORF">POVWA1_084870</name>
    <name evidence="2" type="ORF">POVWA2_063650</name>
</gene>
<keyword evidence="1" id="KW-0812">Transmembrane</keyword>
<dbReference type="AlphaFoldDB" id="A0A1A9A950"/>
<protein>
    <submittedName>
        <fullName evidence="2">PIR Superfamily Protein</fullName>
    </submittedName>
</protein>
<evidence type="ECO:0000313" key="5">
    <source>
        <dbReference type="Proteomes" id="UP000078555"/>
    </source>
</evidence>
<dbReference type="Proteomes" id="UP000078550">
    <property type="component" value="Unassembled WGS sequence"/>
</dbReference>
<dbReference type="Proteomes" id="UP000078555">
    <property type="component" value="Unassembled WGS sequence"/>
</dbReference>
<dbReference type="Pfam" id="PF05795">
    <property type="entry name" value="Plasmodium_Vir"/>
    <property type="match status" value="1"/>
</dbReference>
<dbReference type="EMBL" id="FLRD01001712">
    <property type="protein sequence ID" value="SBT57976.1"/>
    <property type="molecule type" value="Genomic_DNA"/>
</dbReference>
<proteinExistence type="predicted"/>
<reference evidence="4" key="2">
    <citation type="submission" date="2016-05" db="EMBL/GenBank/DDBJ databases">
        <authorList>
            <person name="Naeem Raeece"/>
        </authorList>
    </citation>
    <scope>NUCLEOTIDE SEQUENCE [LARGE SCALE GENOMIC DNA]</scope>
</reference>
<sequence length="342" mass="40616">MSLNSEEKLLDELEPSLKDLTAYIIYDEFNREKKEKNCHKYFKNVEKLVGKSDYIESLCNSLAGNLMNVSEKINGGENVDEYCKYLNFWLYDNIKKENIINGKTSTEDIIDAFVNGWRDMNGNLLKHKCRLRYDGNTSLEILKHYKYLHDYFKNYTSIINDYKKSLDKCLLYNKYLSYIKPFYERYKNKCCPKISSKCYFFFDYQCDEIYNPDYVLNQIKCDSLIQQKTLNIAQTEYLGGNILESQDQTFRRNQEDSDTESLNNAFPYTVLPVVTPLIITSLMFYFFYRFTPMGSNLHKKILKKTKHNYEDEDGIIQESAEKYLKTNEMNSNKESYITYHPL</sequence>
<dbReference type="InterPro" id="IPR008780">
    <property type="entry name" value="Plasmodium_Vir"/>
</dbReference>
<keyword evidence="1" id="KW-1133">Transmembrane helix</keyword>
<dbReference type="EMBL" id="FLRE01000318">
    <property type="protein sequence ID" value="SBT52697.1"/>
    <property type="molecule type" value="Genomic_DNA"/>
</dbReference>
<evidence type="ECO:0000313" key="3">
    <source>
        <dbReference type="EMBL" id="SBT57976.1"/>
    </source>
</evidence>
<feature type="transmembrane region" description="Helical" evidence="1">
    <location>
        <begin position="265"/>
        <end position="288"/>
    </location>
</feature>
<keyword evidence="1" id="KW-0472">Membrane</keyword>
<organism evidence="2 4">
    <name type="scientific">Plasmodium ovale wallikeri</name>
    <dbReference type="NCBI Taxonomy" id="864142"/>
    <lineage>
        <taxon>Eukaryota</taxon>
        <taxon>Sar</taxon>
        <taxon>Alveolata</taxon>
        <taxon>Apicomplexa</taxon>
        <taxon>Aconoidasida</taxon>
        <taxon>Haemosporida</taxon>
        <taxon>Plasmodiidae</taxon>
        <taxon>Plasmodium</taxon>
        <taxon>Plasmodium (Plasmodium)</taxon>
    </lineage>
</organism>
<evidence type="ECO:0000313" key="2">
    <source>
        <dbReference type="EMBL" id="SBT52697.1"/>
    </source>
</evidence>
<accession>A0A1A9A950</accession>
<name>A0A1A9A950_PLAOA</name>
<reference evidence="2" key="3">
    <citation type="submission" date="2016-05" db="EMBL/GenBank/DDBJ databases">
        <authorList>
            <person name="Lavstsen T."/>
            <person name="Jespersen J.S."/>
        </authorList>
    </citation>
    <scope>NUCLEOTIDE SEQUENCE [LARGE SCALE GENOMIC DNA]</scope>
</reference>
<evidence type="ECO:0000313" key="4">
    <source>
        <dbReference type="Proteomes" id="UP000078550"/>
    </source>
</evidence>